<reference evidence="1 2" key="1">
    <citation type="submission" date="2009-04" db="EMBL/GenBank/DDBJ databases">
        <authorList>
            <person name="Qin X."/>
            <person name="Bachman B."/>
            <person name="Battles P."/>
            <person name="Bell A."/>
            <person name="Bess C."/>
            <person name="Bickham C."/>
            <person name="Chaboub L."/>
            <person name="Chen D."/>
            <person name="Coyle M."/>
            <person name="Deiros D.R."/>
            <person name="Dinh H."/>
            <person name="Forbes L."/>
            <person name="Fowler G."/>
            <person name="Francisco L."/>
            <person name="Fu Q."/>
            <person name="Gubbala S."/>
            <person name="Hale W."/>
            <person name="Han Y."/>
            <person name="Hemphill L."/>
            <person name="Highlander S.K."/>
            <person name="Hirani K."/>
            <person name="Hogues M."/>
            <person name="Jackson L."/>
            <person name="Jakkamsetti A."/>
            <person name="Javaid M."/>
            <person name="Jiang H."/>
            <person name="Korchina V."/>
            <person name="Kovar C."/>
            <person name="Lara F."/>
            <person name="Lee S."/>
            <person name="Mata R."/>
            <person name="Mathew T."/>
            <person name="Moen C."/>
            <person name="Morales K."/>
            <person name="Munidasa M."/>
            <person name="Nazareth L."/>
            <person name="Ngo R."/>
            <person name="Nguyen L."/>
            <person name="Okwuonu G."/>
            <person name="Ongeri F."/>
            <person name="Patil S."/>
            <person name="Petrosino J."/>
            <person name="Pham C."/>
            <person name="Pham P."/>
            <person name="Pu L.-L."/>
            <person name="Puazo M."/>
            <person name="Raj R."/>
            <person name="Reid J."/>
            <person name="Rouhana J."/>
            <person name="Saada N."/>
            <person name="Shang Y."/>
            <person name="Simmons D."/>
            <person name="Thornton R."/>
            <person name="Warren J."/>
            <person name="Weissenberger G."/>
            <person name="Zhang J."/>
            <person name="Zhang L."/>
            <person name="Zhou C."/>
            <person name="Zhu D."/>
            <person name="Muzny D."/>
            <person name="Worley K."/>
            <person name="Gibbs R."/>
        </authorList>
    </citation>
    <scope>NUCLEOTIDE SEQUENCE [LARGE SCALE GENOMIC DNA]</scope>
    <source>
        <strain evidence="1 2">F0268</strain>
    </source>
</reference>
<keyword evidence="2" id="KW-1185">Reference proteome</keyword>
<dbReference type="AlphaFoldDB" id="C2L0G9"/>
<dbReference type="OrthoDB" id="2067012at2"/>
<gene>
    <name evidence="1" type="ORF">HMPREF6123_2238</name>
</gene>
<dbReference type="STRING" id="585501.HMPREF6123_2238"/>
<evidence type="ECO:0000313" key="1">
    <source>
        <dbReference type="EMBL" id="EEJ50492.1"/>
    </source>
</evidence>
<dbReference type="RefSeq" id="WP_007157384.1">
    <property type="nucleotide sequence ID" value="NZ_GG668534.1"/>
</dbReference>
<dbReference type="EMBL" id="ACKX01000212">
    <property type="protein sequence ID" value="EEJ50492.1"/>
    <property type="molecule type" value="Genomic_DNA"/>
</dbReference>
<dbReference type="Proteomes" id="UP000004121">
    <property type="component" value="Unassembled WGS sequence"/>
</dbReference>
<dbReference type="HOGENOM" id="CLU_2509464_0_0_9"/>
<evidence type="ECO:0000313" key="2">
    <source>
        <dbReference type="Proteomes" id="UP000004121"/>
    </source>
</evidence>
<proteinExistence type="predicted"/>
<dbReference type="InterPro" id="IPR010982">
    <property type="entry name" value="Lambda_DNA-bd_dom_sf"/>
</dbReference>
<sequence length="85" mass="9958">MNRNKREQQYYIVALVKELAPLRDKVGISQGDFTGIIGVSRQTYLSIEKDMSWSTYLSLILFFDYNYPTYQVIRKIDAFPQELIG</sequence>
<evidence type="ECO:0008006" key="3">
    <source>
        <dbReference type="Google" id="ProtNLM"/>
    </source>
</evidence>
<protein>
    <recommendedName>
        <fullName evidence="3">HTH cro/C1-type domain-containing protein</fullName>
    </recommendedName>
</protein>
<accession>C2L0G9</accession>
<dbReference type="eggNOG" id="ENOG50334TF">
    <property type="taxonomic scope" value="Bacteria"/>
</dbReference>
<organism evidence="1 2">
    <name type="scientific">Oribacterium sinus F0268</name>
    <dbReference type="NCBI Taxonomy" id="585501"/>
    <lineage>
        <taxon>Bacteria</taxon>
        <taxon>Bacillati</taxon>
        <taxon>Bacillota</taxon>
        <taxon>Clostridia</taxon>
        <taxon>Lachnospirales</taxon>
        <taxon>Lachnospiraceae</taxon>
        <taxon>Oribacterium</taxon>
    </lineage>
</organism>
<dbReference type="InParanoid" id="C2L0G9"/>
<comment type="caution">
    <text evidence="1">The sequence shown here is derived from an EMBL/GenBank/DDBJ whole genome shotgun (WGS) entry which is preliminary data.</text>
</comment>
<name>C2L0G9_9FIRM</name>
<dbReference type="SUPFAM" id="SSF47413">
    <property type="entry name" value="lambda repressor-like DNA-binding domains"/>
    <property type="match status" value="1"/>
</dbReference>
<dbReference type="GO" id="GO:0003677">
    <property type="term" value="F:DNA binding"/>
    <property type="evidence" value="ECO:0007669"/>
    <property type="project" value="InterPro"/>
</dbReference>